<name>A0A9X9M871_GULGU</name>
<protein>
    <submittedName>
        <fullName evidence="1">Uncharacterized protein</fullName>
    </submittedName>
</protein>
<organism evidence="1 2">
    <name type="scientific">Gulo gulo</name>
    <name type="common">Wolverine</name>
    <name type="synonym">Gluton</name>
    <dbReference type="NCBI Taxonomy" id="48420"/>
    <lineage>
        <taxon>Eukaryota</taxon>
        <taxon>Metazoa</taxon>
        <taxon>Chordata</taxon>
        <taxon>Craniata</taxon>
        <taxon>Vertebrata</taxon>
        <taxon>Euteleostomi</taxon>
        <taxon>Mammalia</taxon>
        <taxon>Eutheria</taxon>
        <taxon>Laurasiatheria</taxon>
        <taxon>Carnivora</taxon>
        <taxon>Caniformia</taxon>
        <taxon>Musteloidea</taxon>
        <taxon>Mustelidae</taxon>
        <taxon>Guloninae</taxon>
        <taxon>Gulo</taxon>
    </lineage>
</organism>
<comment type="caution">
    <text evidence="1">The sequence shown here is derived from an EMBL/GenBank/DDBJ whole genome shotgun (WGS) entry which is preliminary data.</text>
</comment>
<gene>
    <name evidence="1" type="ORF">BN2614_LOCUS2</name>
</gene>
<evidence type="ECO:0000313" key="1">
    <source>
        <dbReference type="EMBL" id="VCX38992.1"/>
    </source>
</evidence>
<proteinExistence type="predicted"/>
<keyword evidence="2" id="KW-1185">Reference proteome</keyword>
<dbReference type="InterPro" id="IPR038579">
    <property type="entry name" value="Ribosomal_eS21_sf"/>
</dbReference>
<reference evidence="1 2" key="1">
    <citation type="submission" date="2018-10" db="EMBL/GenBank/DDBJ databases">
        <authorList>
            <person name="Ekblom R."/>
            <person name="Jareborg N."/>
        </authorList>
    </citation>
    <scope>NUCLEOTIDE SEQUENCE [LARGE SCALE GENOMIC DNA]</scope>
    <source>
        <tissue evidence="1">Muscle</tissue>
    </source>
</reference>
<evidence type="ECO:0000313" key="2">
    <source>
        <dbReference type="Proteomes" id="UP000269945"/>
    </source>
</evidence>
<dbReference type="AlphaFoldDB" id="A0A9X9M871"/>
<accession>A0A9X9M871</accession>
<dbReference type="Proteomes" id="UP000269945">
    <property type="component" value="Unassembled WGS sequence"/>
</dbReference>
<sequence>MNHASSQMNMMEVDKVTGRMNSQFKCYLWGHSEDDSILQLAKAHGTISKNF</sequence>
<dbReference type="EMBL" id="CYRY02044176">
    <property type="protein sequence ID" value="VCX38992.1"/>
    <property type="molecule type" value="Genomic_DNA"/>
</dbReference>
<dbReference type="Gene3D" id="3.30.1230.20">
    <property type="match status" value="1"/>
</dbReference>